<dbReference type="Gene3D" id="3.40.250.10">
    <property type="entry name" value="Rhodanese-like domain"/>
    <property type="match status" value="2"/>
</dbReference>
<evidence type="ECO:0000313" key="4">
    <source>
        <dbReference type="EMBL" id="MDS9466524.1"/>
    </source>
</evidence>
<dbReference type="EC" id="2.8.1.2" evidence="4"/>
<dbReference type="GO" id="GO:0016784">
    <property type="term" value="F:3-mercaptopyruvate sulfurtransferase activity"/>
    <property type="evidence" value="ECO:0007669"/>
    <property type="project" value="UniProtKB-EC"/>
</dbReference>
<evidence type="ECO:0000259" key="3">
    <source>
        <dbReference type="PROSITE" id="PS50206"/>
    </source>
</evidence>
<dbReference type="InterPro" id="IPR036873">
    <property type="entry name" value="Rhodanese-like_dom_sf"/>
</dbReference>
<evidence type="ECO:0000256" key="2">
    <source>
        <dbReference type="ARBA" id="ARBA00022737"/>
    </source>
</evidence>
<dbReference type="PANTHER" id="PTHR11364:SF27">
    <property type="entry name" value="SULFURTRANSFERASE"/>
    <property type="match status" value="1"/>
</dbReference>
<dbReference type="InterPro" id="IPR045078">
    <property type="entry name" value="TST/MPST-like"/>
</dbReference>
<proteinExistence type="predicted"/>
<sequence>MPTDLDDPKTLVSTEWLAARLNDPELRVIDASWFLEPGRDAQAEYRAAHIPRARFFDLDEVSDPRSDLPHMAPPPEMFISRMRAIGIADGQQIVVYDNSPVRSAARAWWTFRLMGKQDVAVLDGGLGKWLAEGRPVESGEQVFRDRHLNVQPCPDLVRDVTKVAAASKLGTHEIIDARSAERFRGEAPEPRAGLRSGRIPGSKNLPFGRLFEKDGTMKAPAVLRAEFEAAGIDLARPAITTCGSGVTAAVLFLALERIGHQDHSLYDGSWAEWGSFPDLKIATGDA</sequence>
<protein>
    <submittedName>
        <fullName evidence="4">3-mercaptopyruvate sulfurtransferase</fullName>
        <ecNumber evidence="4">2.8.1.2</ecNumber>
    </submittedName>
</protein>
<keyword evidence="2" id="KW-0677">Repeat</keyword>
<feature type="domain" description="Rhodanese" evidence="3">
    <location>
        <begin position="22"/>
        <end position="138"/>
    </location>
</feature>
<dbReference type="CDD" id="cd01449">
    <property type="entry name" value="TST_Repeat_2"/>
    <property type="match status" value="1"/>
</dbReference>
<feature type="domain" description="Rhodanese" evidence="3">
    <location>
        <begin position="168"/>
        <end position="282"/>
    </location>
</feature>
<dbReference type="InterPro" id="IPR001763">
    <property type="entry name" value="Rhodanese-like_dom"/>
</dbReference>
<dbReference type="Proteomes" id="UP001269144">
    <property type="component" value="Unassembled WGS sequence"/>
</dbReference>
<organism evidence="4 5">
    <name type="scientific">Paracoccus aurantius</name>
    <dbReference type="NCBI Taxonomy" id="3073814"/>
    <lineage>
        <taxon>Bacteria</taxon>
        <taxon>Pseudomonadati</taxon>
        <taxon>Pseudomonadota</taxon>
        <taxon>Alphaproteobacteria</taxon>
        <taxon>Rhodobacterales</taxon>
        <taxon>Paracoccaceae</taxon>
        <taxon>Paracoccus</taxon>
    </lineage>
</organism>
<dbReference type="SMART" id="SM00450">
    <property type="entry name" value="RHOD"/>
    <property type="match status" value="2"/>
</dbReference>
<evidence type="ECO:0000313" key="5">
    <source>
        <dbReference type="Proteomes" id="UP001269144"/>
    </source>
</evidence>
<dbReference type="Pfam" id="PF00581">
    <property type="entry name" value="Rhodanese"/>
    <property type="match status" value="2"/>
</dbReference>
<dbReference type="RefSeq" id="WP_311158716.1">
    <property type="nucleotide sequence ID" value="NZ_JAVQLW010000001.1"/>
</dbReference>
<evidence type="ECO:0000256" key="1">
    <source>
        <dbReference type="ARBA" id="ARBA00022679"/>
    </source>
</evidence>
<reference evidence="5" key="1">
    <citation type="submission" date="2023-07" db="EMBL/GenBank/DDBJ databases">
        <title>Paracoccus sp. MBLB3053 whole genome sequence.</title>
        <authorList>
            <person name="Hwang C.Y."/>
            <person name="Cho E.-S."/>
            <person name="Seo M.-J."/>
        </authorList>
    </citation>
    <scope>NUCLEOTIDE SEQUENCE [LARGE SCALE GENOMIC DNA]</scope>
    <source>
        <strain evidence="5">MBLB3053</strain>
    </source>
</reference>
<dbReference type="NCBIfam" id="NF008557">
    <property type="entry name" value="PRK11493.1"/>
    <property type="match status" value="1"/>
</dbReference>
<dbReference type="PANTHER" id="PTHR11364">
    <property type="entry name" value="THIOSULFATE SULFERTANSFERASE"/>
    <property type="match status" value="1"/>
</dbReference>
<dbReference type="SUPFAM" id="SSF52821">
    <property type="entry name" value="Rhodanese/Cell cycle control phosphatase"/>
    <property type="match status" value="2"/>
</dbReference>
<name>A0ABU2HPJ6_9RHOB</name>
<dbReference type="CDD" id="cd01448">
    <property type="entry name" value="TST_Repeat_1"/>
    <property type="match status" value="1"/>
</dbReference>
<comment type="caution">
    <text evidence="4">The sequence shown here is derived from an EMBL/GenBank/DDBJ whole genome shotgun (WGS) entry which is preliminary data.</text>
</comment>
<gene>
    <name evidence="4" type="primary">sseA</name>
    <name evidence="4" type="ORF">RGQ15_02895</name>
</gene>
<accession>A0ABU2HPJ6</accession>
<keyword evidence="1 4" id="KW-0808">Transferase</keyword>
<dbReference type="EMBL" id="JAVQLW010000001">
    <property type="protein sequence ID" value="MDS9466524.1"/>
    <property type="molecule type" value="Genomic_DNA"/>
</dbReference>
<dbReference type="PROSITE" id="PS50206">
    <property type="entry name" value="RHODANESE_3"/>
    <property type="match status" value="2"/>
</dbReference>
<keyword evidence="5" id="KW-1185">Reference proteome</keyword>